<proteinExistence type="predicted"/>
<dbReference type="InterPro" id="IPR005887">
    <property type="entry name" value="GH92_a_mannosidase_put"/>
</dbReference>
<reference evidence="4 5" key="1">
    <citation type="submission" date="2015-02" db="EMBL/GenBank/DDBJ databases">
        <title>Draft genome sequences of ten Microbacterium spp. with emphasis on heavy metal contaminated environments.</title>
        <authorList>
            <person name="Corretto E."/>
        </authorList>
    </citation>
    <scope>NUCLEOTIDE SEQUENCE [LARGE SCALE GENOMIC DNA]</scope>
    <source>
        <strain evidence="4 5">BEL163</strain>
    </source>
</reference>
<dbReference type="InterPro" id="IPR041371">
    <property type="entry name" value="GH92_N"/>
</dbReference>
<dbReference type="PATRIC" id="fig|82380.10.peg.2086"/>
<dbReference type="Proteomes" id="UP000033725">
    <property type="component" value="Unassembled WGS sequence"/>
</dbReference>
<dbReference type="InterPro" id="IPR014718">
    <property type="entry name" value="GH-type_carb-bd"/>
</dbReference>
<comment type="caution">
    <text evidence="4">The sequence shown here is derived from an EMBL/GenBank/DDBJ whole genome shotgun (WGS) entry which is preliminary data.</text>
</comment>
<feature type="region of interest" description="Disordered" evidence="1">
    <location>
        <begin position="371"/>
        <end position="399"/>
    </location>
</feature>
<evidence type="ECO:0000313" key="5">
    <source>
        <dbReference type="Proteomes" id="UP000033725"/>
    </source>
</evidence>
<evidence type="ECO:0000256" key="1">
    <source>
        <dbReference type="SAM" id="MobiDB-lite"/>
    </source>
</evidence>
<dbReference type="Gene3D" id="1.20.1610.10">
    <property type="entry name" value="alpha-1,2-mannosidases domains"/>
    <property type="match status" value="1"/>
</dbReference>
<dbReference type="NCBIfam" id="TIGR01180">
    <property type="entry name" value="aman2_put"/>
    <property type="match status" value="1"/>
</dbReference>
<dbReference type="GO" id="GO:0006516">
    <property type="term" value="P:glycoprotein catabolic process"/>
    <property type="evidence" value="ECO:0007669"/>
    <property type="project" value="TreeGrafter"/>
</dbReference>
<feature type="domain" description="Glycosyl hydrolase family 92" evidence="2">
    <location>
        <begin position="426"/>
        <end position="935"/>
    </location>
</feature>
<dbReference type="GO" id="GO:0005829">
    <property type="term" value="C:cytosol"/>
    <property type="evidence" value="ECO:0007669"/>
    <property type="project" value="TreeGrafter"/>
</dbReference>
<dbReference type="EMBL" id="JYIV01000026">
    <property type="protein sequence ID" value="KJL22195.1"/>
    <property type="molecule type" value="Genomic_DNA"/>
</dbReference>
<gene>
    <name evidence="4" type="ORF">RN51_02075</name>
</gene>
<dbReference type="InterPro" id="IPR050883">
    <property type="entry name" value="PNGase"/>
</dbReference>
<dbReference type="GO" id="GO:0000224">
    <property type="term" value="F:peptide-N4-(N-acetyl-beta-glucosaminyl)asparagine amidase activity"/>
    <property type="evidence" value="ECO:0007669"/>
    <property type="project" value="TreeGrafter"/>
</dbReference>
<dbReference type="Gene3D" id="3.30.2080.10">
    <property type="entry name" value="GH92 mannosidase domain"/>
    <property type="match status" value="1"/>
</dbReference>
<feature type="compositionally biased region" description="Basic and acidic residues" evidence="1">
    <location>
        <begin position="385"/>
        <end position="399"/>
    </location>
</feature>
<dbReference type="Gene3D" id="1.20.1050.60">
    <property type="entry name" value="alpha-1,2-mannosidase"/>
    <property type="match status" value="1"/>
</dbReference>
<accession>A0A0F0KQ13</accession>
<name>A0A0F0KQ13_9MICO</name>
<dbReference type="Pfam" id="PF07971">
    <property type="entry name" value="Glyco_hydro_92"/>
    <property type="match status" value="1"/>
</dbReference>
<dbReference type="InterPro" id="IPR008928">
    <property type="entry name" value="6-hairpin_glycosidase_sf"/>
</dbReference>
<evidence type="ECO:0000259" key="3">
    <source>
        <dbReference type="Pfam" id="PF17678"/>
    </source>
</evidence>
<feature type="domain" description="Glycosyl hydrolase family 92 N-terminal" evidence="3">
    <location>
        <begin position="184"/>
        <end position="420"/>
    </location>
</feature>
<organism evidence="4 5">
    <name type="scientific">Microbacterium oxydans</name>
    <dbReference type="NCBI Taxonomy" id="82380"/>
    <lineage>
        <taxon>Bacteria</taxon>
        <taxon>Bacillati</taxon>
        <taxon>Actinomycetota</taxon>
        <taxon>Actinomycetes</taxon>
        <taxon>Micrococcales</taxon>
        <taxon>Microbacteriaceae</taxon>
        <taxon>Microbacterium</taxon>
    </lineage>
</organism>
<dbReference type="InterPro" id="IPR012939">
    <property type="entry name" value="Glyco_hydro_92"/>
</dbReference>
<keyword evidence="4" id="KW-0378">Hydrolase</keyword>
<dbReference type="PANTHER" id="PTHR12143">
    <property type="entry name" value="PEPTIDE N-GLYCANASE PNGASE -RELATED"/>
    <property type="match status" value="1"/>
</dbReference>
<dbReference type="GO" id="GO:0005975">
    <property type="term" value="P:carbohydrate metabolic process"/>
    <property type="evidence" value="ECO:0007669"/>
    <property type="project" value="InterPro"/>
</dbReference>
<evidence type="ECO:0000313" key="4">
    <source>
        <dbReference type="EMBL" id="KJL22195.1"/>
    </source>
</evidence>
<sequence>MHLIPADGPADPPSSRARSGVLRAPVFAFSFDPSVGEQRLDVPDLAALEVTQDTVLHWAFYADGPTATLAPHAALAVTVDVRFADGSRLSDETAVRDRYDFPVTAQAQFDARWSLPEQWNADTVALAPFAGRTGAVEVVLGTASLSASRPADTADLPASCTGFVQLLVEERVPAPADLAPVERVDTRRGSHSGPRFSRGNTIPAVAVPHGFTFVTPATDATDSRWPYRPFVHDDPQGRRLEALQFSHQPSPWIGDRSVLQLMPFLGDPTSSRVGRRRWVTPGTERARPHEYAAELGDGLHVETTATDHTAAFRVCSSSDAGGRIGFVIDQLSDDGCLAWTEAGAFEGWIPEGSEEWGNAPRCFFAGTVSHPAPDAGGAGPTSAHGRLDDGGHGDGHGDGRGAVAGYVSGRGSLEVRIGISFLSIEQARHALEIEAPWSIAYEQLRDATAARWNRLLSRVTIPRLPEGELPYRSLADEEHRSRIAAALHRMHLYPNSAAENVGTAEAPVWRFADVFAARGPSGETPPIVDGELVVNNGYWDTYRTEWPALALLDPARAGELLDGQIEQYRRGGWMARWSAPGYVDSMVGTSSDQIFADAARWGVGFDRAAAFESGWRNACEPGPDARRGRKGIATGRFTGYISSDVPEGMSWSIENAVSDAALGHFAAQLAAECESASDAARYRSFARYFANRARSYRTLFDPATGFFRGRDALGEFAGSFDPRSWGGDNVETNAWGMSVGAVHDGAGLADLHGGPARLGRHLDALFAEPETADERFGGAYDTVIHEQREARALRSGMCAISNQPAHHIPFMYAFSDRPWQTAPLVHDLAGRLFAGAHIGQGFPGDEDNGEMSAWWLWAALGLYPLELASGRLRIGSPLFDDIRVDRGDGSTLRIRSRRSGPSAHVLEEARLDGVGLTSADLPIDALVGDVVLELRFGTDPRLALEFAGPQRHSAPWHQDLTSLDGCPLASSRVTHPEHLFDDGAGLDLGSRQGSTLHAGDWVGWRFPSPQGVSDITVTATSEASPSALLWEYLNAAGEWETVATTHVSDLPADRTTPFTFTERVVTSAIRVRAEAEVTLRQIELFDLD</sequence>
<protein>
    <submittedName>
        <fullName evidence="4">Glycosyl hydrolase family 92</fullName>
    </submittedName>
</protein>
<dbReference type="AlphaFoldDB" id="A0A0F0KQ13"/>
<dbReference type="SUPFAM" id="SSF48208">
    <property type="entry name" value="Six-hairpin glycosidases"/>
    <property type="match status" value="1"/>
</dbReference>
<dbReference type="PANTHER" id="PTHR12143:SF43">
    <property type="entry name" value="PUTATIVE-RELATED"/>
    <property type="match status" value="1"/>
</dbReference>
<dbReference type="Pfam" id="PF17678">
    <property type="entry name" value="Glyco_hydro_92N"/>
    <property type="match status" value="1"/>
</dbReference>
<evidence type="ECO:0000259" key="2">
    <source>
        <dbReference type="Pfam" id="PF07971"/>
    </source>
</evidence>
<dbReference type="GO" id="GO:0030246">
    <property type="term" value="F:carbohydrate binding"/>
    <property type="evidence" value="ECO:0007669"/>
    <property type="project" value="InterPro"/>
</dbReference>
<dbReference type="Gene3D" id="2.70.98.10">
    <property type="match status" value="1"/>
</dbReference>